<evidence type="ECO:0000313" key="2">
    <source>
        <dbReference type="Proteomes" id="UP001501303"/>
    </source>
</evidence>
<comment type="caution">
    <text evidence="1">The sequence shown here is derived from an EMBL/GenBank/DDBJ whole genome shotgun (WGS) entry which is preliminary data.</text>
</comment>
<dbReference type="Gene3D" id="1.10.10.10">
    <property type="entry name" value="Winged helix-like DNA-binding domain superfamily/Winged helix DNA-binding domain"/>
    <property type="match status" value="1"/>
</dbReference>
<keyword evidence="2" id="KW-1185">Reference proteome</keyword>
<organism evidence="1 2">
    <name type="scientific">Streptomyces sodiiphilus</name>
    <dbReference type="NCBI Taxonomy" id="226217"/>
    <lineage>
        <taxon>Bacteria</taxon>
        <taxon>Bacillati</taxon>
        <taxon>Actinomycetota</taxon>
        <taxon>Actinomycetes</taxon>
        <taxon>Kitasatosporales</taxon>
        <taxon>Streptomycetaceae</taxon>
        <taxon>Streptomyces</taxon>
    </lineage>
</organism>
<dbReference type="CDD" id="cd00090">
    <property type="entry name" value="HTH_ARSR"/>
    <property type="match status" value="1"/>
</dbReference>
<sequence length="235" mass="24242">MGPLPGGADDRPSMSPQRRAVLLRLRGHPGHVAVADLAPQCGLHANTVREHLDALVDTGLVTRERAPAAGRGRPAWRYRARGPQQAAAREYAGLAAVLAARIARTSADPRADALAAGEEWGRALLAGREPAGSGRQARAGVLKLFEEIGFAPEADERALSARLLRCPFIEVAREHPGVICNVHAGLARAALSGLGGDAETVELIPFAEPGACLLHLGPGPGSGPPAGGTAGTCSR</sequence>
<evidence type="ECO:0000313" key="1">
    <source>
        <dbReference type="EMBL" id="GAA1895473.1"/>
    </source>
</evidence>
<dbReference type="EMBL" id="BAAAMJ010000002">
    <property type="protein sequence ID" value="GAA1895473.1"/>
    <property type="molecule type" value="Genomic_DNA"/>
</dbReference>
<evidence type="ECO:0008006" key="3">
    <source>
        <dbReference type="Google" id="ProtNLM"/>
    </source>
</evidence>
<dbReference type="SUPFAM" id="SSF46785">
    <property type="entry name" value="Winged helix' DNA-binding domain"/>
    <property type="match status" value="1"/>
</dbReference>
<dbReference type="InterPro" id="IPR036390">
    <property type="entry name" value="WH_DNA-bd_sf"/>
</dbReference>
<accession>A0ABP5A2P6</accession>
<dbReference type="InterPro" id="IPR011991">
    <property type="entry name" value="ArsR-like_HTH"/>
</dbReference>
<proteinExistence type="predicted"/>
<reference evidence="2" key="1">
    <citation type="journal article" date="2019" name="Int. J. Syst. Evol. Microbiol.">
        <title>The Global Catalogue of Microorganisms (GCM) 10K type strain sequencing project: providing services to taxonomists for standard genome sequencing and annotation.</title>
        <authorList>
            <consortium name="The Broad Institute Genomics Platform"/>
            <consortium name="The Broad Institute Genome Sequencing Center for Infectious Disease"/>
            <person name="Wu L."/>
            <person name="Ma J."/>
        </authorList>
    </citation>
    <scope>NUCLEOTIDE SEQUENCE [LARGE SCALE GENOMIC DNA]</scope>
    <source>
        <strain evidence="2">JCM 13581</strain>
    </source>
</reference>
<protein>
    <recommendedName>
        <fullName evidence="3">Transcriptional regulator</fullName>
    </recommendedName>
</protein>
<dbReference type="InterPro" id="IPR036388">
    <property type="entry name" value="WH-like_DNA-bd_sf"/>
</dbReference>
<gene>
    <name evidence="1" type="ORF">GCM10009716_01790</name>
</gene>
<name>A0ABP5A2P6_9ACTN</name>
<dbReference type="Proteomes" id="UP001501303">
    <property type="component" value="Unassembled WGS sequence"/>
</dbReference>
<dbReference type="Pfam" id="PF12840">
    <property type="entry name" value="HTH_20"/>
    <property type="match status" value="1"/>
</dbReference>